<feature type="region of interest" description="Disordered" evidence="4">
    <location>
        <begin position="1"/>
        <end position="20"/>
    </location>
</feature>
<feature type="repeat" description="ANK" evidence="3">
    <location>
        <begin position="488"/>
        <end position="520"/>
    </location>
</feature>
<evidence type="ECO:0000313" key="6">
    <source>
        <dbReference type="Proteomes" id="UP000614047"/>
    </source>
</evidence>
<dbReference type="RefSeq" id="WP_197011945.1">
    <property type="nucleotide sequence ID" value="NZ_BAABES010000004.1"/>
</dbReference>
<dbReference type="PROSITE" id="PS50088">
    <property type="entry name" value="ANK_REPEAT"/>
    <property type="match status" value="2"/>
</dbReference>
<keyword evidence="6" id="KW-1185">Reference proteome</keyword>
<dbReference type="InterPro" id="IPR002110">
    <property type="entry name" value="Ankyrin_rpt"/>
</dbReference>
<reference evidence="5" key="1">
    <citation type="submission" date="2020-11" db="EMBL/GenBank/DDBJ databases">
        <title>Sequencing the genomes of 1000 actinobacteria strains.</title>
        <authorList>
            <person name="Klenk H.-P."/>
        </authorList>
    </citation>
    <scope>NUCLEOTIDE SEQUENCE</scope>
    <source>
        <strain evidence="5">DSM 43175</strain>
    </source>
</reference>
<accession>A0A931DLM2</accession>
<comment type="caution">
    <text evidence="5">The sequence shown here is derived from an EMBL/GenBank/DDBJ whole genome shotgun (WGS) entry which is preliminary data.</text>
</comment>
<dbReference type="SUPFAM" id="SSF48403">
    <property type="entry name" value="Ankyrin repeat"/>
    <property type="match status" value="1"/>
</dbReference>
<proteinExistence type="predicted"/>
<dbReference type="InterPro" id="IPR036770">
    <property type="entry name" value="Ankyrin_rpt-contain_sf"/>
</dbReference>
<dbReference type="PANTHER" id="PTHR24201">
    <property type="entry name" value="ANK_REP_REGION DOMAIN-CONTAINING PROTEIN"/>
    <property type="match status" value="1"/>
</dbReference>
<protein>
    <recommendedName>
        <fullName evidence="7">Ankyrin repeat domain-containing protein</fullName>
    </recommendedName>
</protein>
<dbReference type="Gene3D" id="1.25.40.20">
    <property type="entry name" value="Ankyrin repeat-containing domain"/>
    <property type="match status" value="1"/>
</dbReference>
<dbReference type="AlphaFoldDB" id="A0A931DLM2"/>
<dbReference type="PROSITE" id="PS50297">
    <property type="entry name" value="ANK_REP_REGION"/>
    <property type="match status" value="1"/>
</dbReference>
<sequence>MPQGSTAAPPGGRGPGLGPGHLARLRRLRRHAVPRWMIEQAAERRLAGDWRGACAAAGMEVTFDLPEVAGRYGAEVAAALEDDLRHLVPDLVRWHAPRVGSPGRITMAPDHVVTLEGYGTTPRAAAWLYVTTQPYKIDGPQRLALHFGEVAARGDAHICTDFPHASFWAGLVQSWTTARHLWDARRTAELHERCGGNGRRVPFLEPGGTPRDAGLLPASDPGRADPAAHAEWVTLLHERGEVEAAFAAAGVELLPPGPESERFREYYTVGPLDQLARMPLALTRLEPEIRRMGGGRFHIPWTQHAAVLLDHDGERLRAAVLEYDSYYEADELEGGDVLAEALWRRLPDLDLLRDGRTPPERLHPLVHDALFPGRTAGDAPFGPPGPEPFSPVRIRCRGEWHQVAFRDGALEIPHSAQEQERERALQALGGDVGGCVAVRRAWTTGNGRLPRALRERRREVFDRAHHGDTAGVLRMLELGMDPRVRDGRGRTLLHVLHLVDHERLLPLLLAAGLDLEARDQPGRTPLFAAVAMDGSLGLVRALLDAGARIDVVDEEETSLYYLIHRVPRDDLGFLEKRIEEEYPEMLEY</sequence>
<dbReference type="EMBL" id="JADOUA010000001">
    <property type="protein sequence ID" value="MBG6089325.1"/>
    <property type="molecule type" value="Genomic_DNA"/>
</dbReference>
<evidence type="ECO:0000256" key="3">
    <source>
        <dbReference type="PROSITE-ProRule" id="PRU00023"/>
    </source>
</evidence>
<dbReference type="PANTHER" id="PTHR24201:SF14">
    <property type="entry name" value="CYCLIN-DEPENDENT KINASE 4 INHIBITOR C-LIKE"/>
    <property type="match status" value="1"/>
</dbReference>
<organism evidence="5 6">
    <name type="scientific">Actinomadura viridis</name>
    <dbReference type="NCBI Taxonomy" id="58110"/>
    <lineage>
        <taxon>Bacteria</taxon>
        <taxon>Bacillati</taxon>
        <taxon>Actinomycetota</taxon>
        <taxon>Actinomycetes</taxon>
        <taxon>Streptosporangiales</taxon>
        <taxon>Thermomonosporaceae</taxon>
        <taxon>Actinomadura</taxon>
    </lineage>
</organism>
<evidence type="ECO:0000256" key="4">
    <source>
        <dbReference type="SAM" id="MobiDB-lite"/>
    </source>
</evidence>
<evidence type="ECO:0008006" key="7">
    <source>
        <dbReference type="Google" id="ProtNLM"/>
    </source>
</evidence>
<dbReference type="InterPro" id="IPR050776">
    <property type="entry name" value="Ank_Repeat/CDKN_Inhibitor"/>
</dbReference>
<keyword evidence="1" id="KW-0677">Repeat</keyword>
<dbReference type="Proteomes" id="UP000614047">
    <property type="component" value="Unassembled WGS sequence"/>
</dbReference>
<dbReference type="Pfam" id="PF12796">
    <property type="entry name" value="Ank_2"/>
    <property type="match status" value="1"/>
</dbReference>
<dbReference type="SMART" id="SM00248">
    <property type="entry name" value="ANK"/>
    <property type="match status" value="2"/>
</dbReference>
<keyword evidence="2 3" id="KW-0040">ANK repeat</keyword>
<evidence type="ECO:0000313" key="5">
    <source>
        <dbReference type="EMBL" id="MBG6089325.1"/>
    </source>
</evidence>
<feature type="repeat" description="ANK" evidence="3">
    <location>
        <begin position="521"/>
        <end position="554"/>
    </location>
</feature>
<gene>
    <name evidence="5" type="ORF">IW256_003438</name>
</gene>
<evidence type="ECO:0000256" key="1">
    <source>
        <dbReference type="ARBA" id="ARBA00022737"/>
    </source>
</evidence>
<name>A0A931DLM2_9ACTN</name>
<evidence type="ECO:0000256" key="2">
    <source>
        <dbReference type="ARBA" id="ARBA00023043"/>
    </source>
</evidence>